<evidence type="ECO:0000313" key="10">
    <source>
        <dbReference type="EMBL" id="OEU07012.1"/>
    </source>
</evidence>
<evidence type="ECO:0000256" key="2">
    <source>
        <dbReference type="ARBA" id="ARBA00022692"/>
    </source>
</evidence>
<keyword evidence="11" id="KW-1185">Reference proteome</keyword>
<dbReference type="InterPro" id="IPR013121">
    <property type="entry name" value="Fe_red_NAD-bd_6"/>
</dbReference>
<dbReference type="EMBL" id="KV784394">
    <property type="protein sequence ID" value="OEU07012.1"/>
    <property type="molecule type" value="Genomic_DNA"/>
</dbReference>
<keyword evidence="4" id="KW-0560">Oxidoreductase</keyword>
<feature type="transmembrane region" description="Helical" evidence="7">
    <location>
        <begin position="12"/>
        <end position="32"/>
    </location>
</feature>
<accession>A0A1E7EM55</accession>
<dbReference type="AlphaFoldDB" id="A0A1E7EM55"/>
<evidence type="ECO:0008006" key="12">
    <source>
        <dbReference type="Google" id="ProtNLM"/>
    </source>
</evidence>
<dbReference type="PANTHER" id="PTHR11972:SF153">
    <property type="entry name" value="SUPEROXIDE-GENERATING NADPH OXIDASE HEAVY CHAIN SUBUNIT A"/>
    <property type="match status" value="1"/>
</dbReference>
<proteinExistence type="predicted"/>
<dbReference type="PANTHER" id="PTHR11972">
    <property type="entry name" value="NADPH OXIDASE"/>
    <property type="match status" value="1"/>
</dbReference>
<evidence type="ECO:0000259" key="9">
    <source>
        <dbReference type="Pfam" id="PF08030"/>
    </source>
</evidence>
<evidence type="ECO:0000256" key="3">
    <source>
        <dbReference type="ARBA" id="ARBA00022989"/>
    </source>
</evidence>
<keyword evidence="5 7" id="KW-0472">Membrane</keyword>
<dbReference type="KEGG" id="fcy:FRACYDRAFT_252645"/>
<dbReference type="SUPFAM" id="SSF52343">
    <property type="entry name" value="Ferredoxin reductase-like, C-terminal NADP-linked domain"/>
    <property type="match status" value="1"/>
</dbReference>
<feature type="transmembrane region" description="Helical" evidence="7">
    <location>
        <begin position="171"/>
        <end position="189"/>
    </location>
</feature>
<evidence type="ECO:0000256" key="4">
    <source>
        <dbReference type="ARBA" id="ARBA00023002"/>
    </source>
</evidence>
<feature type="transmembrane region" description="Helical" evidence="7">
    <location>
        <begin position="79"/>
        <end position="104"/>
    </location>
</feature>
<evidence type="ECO:0000256" key="7">
    <source>
        <dbReference type="SAM" id="Phobius"/>
    </source>
</evidence>
<evidence type="ECO:0000313" key="11">
    <source>
        <dbReference type="Proteomes" id="UP000095751"/>
    </source>
</evidence>
<dbReference type="Pfam" id="PF01794">
    <property type="entry name" value="Ferric_reduct"/>
    <property type="match status" value="1"/>
</dbReference>
<dbReference type="GO" id="GO:0005886">
    <property type="term" value="C:plasma membrane"/>
    <property type="evidence" value="ECO:0007669"/>
    <property type="project" value="TreeGrafter"/>
</dbReference>
<comment type="subcellular location">
    <subcellularLocation>
        <location evidence="1">Membrane</location>
        <topology evidence="1">Multi-pass membrane protein</topology>
    </subcellularLocation>
</comment>
<feature type="region of interest" description="Disordered" evidence="6">
    <location>
        <begin position="522"/>
        <end position="546"/>
    </location>
</feature>
<dbReference type="InParanoid" id="A0A1E7EM55"/>
<evidence type="ECO:0000259" key="8">
    <source>
        <dbReference type="Pfam" id="PF01794"/>
    </source>
</evidence>
<dbReference type="OrthoDB" id="48134at2759"/>
<dbReference type="InterPro" id="IPR013130">
    <property type="entry name" value="Fe3_Rdtase_TM_dom"/>
</dbReference>
<dbReference type="InterPro" id="IPR050369">
    <property type="entry name" value="RBOH/FRE"/>
</dbReference>
<feature type="transmembrane region" description="Helical" evidence="7">
    <location>
        <begin position="231"/>
        <end position="250"/>
    </location>
</feature>
<feature type="transmembrane region" description="Helical" evidence="7">
    <location>
        <begin position="201"/>
        <end position="219"/>
    </location>
</feature>
<reference evidence="10 11" key="1">
    <citation type="submission" date="2016-09" db="EMBL/GenBank/DDBJ databases">
        <title>Extensive genetic diversity and differential bi-allelic expression allows diatom success in the polar Southern Ocean.</title>
        <authorList>
            <consortium name="DOE Joint Genome Institute"/>
            <person name="Mock T."/>
            <person name="Otillar R.P."/>
            <person name="Strauss J."/>
            <person name="Dupont C."/>
            <person name="Frickenhaus S."/>
            <person name="Maumus F."/>
            <person name="Mcmullan M."/>
            <person name="Sanges R."/>
            <person name="Schmutz J."/>
            <person name="Toseland A."/>
            <person name="Valas R."/>
            <person name="Veluchamy A."/>
            <person name="Ward B.J."/>
            <person name="Allen A."/>
            <person name="Barry K."/>
            <person name="Falciatore A."/>
            <person name="Ferrante M."/>
            <person name="Fortunato A.E."/>
            <person name="Gloeckner G."/>
            <person name="Gruber A."/>
            <person name="Hipkin R."/>
            <person name="Janech M."/>
            <person name="Kroth P."/>
            <person name="Leese F."/>
            <person name="Lindquist E."/>
            <person name="Lyon B.R."/>
            <person name="Martin J."/>
            <person name="Mayer C."/>
            <person name="Parker M."/>
            <person name="Quesneville H."/>
            <person name="Raymond J."/>
            <person name="Uhlig C."/>
            <person name="Valentin K.U."/>
            <person name="Worden A.Z."/>
            <person name="Armbrust E.V."/>
            <person name="Bowler C."/>
            <person name="Green B."/>
            <person name="Moulton V."/>
            <person name="Van Oosterhout C."/>
            <person name="Grigoriev I."/>
        </authorList>
    </citation>
    <scope>NUCLEOTIDE SEQUENCE [LARGE SCALE GENOMIC DNA]</scope>
    <source>
        <strain evidence="10 11">CCMP1102</strain>
    </source>
</reference>
<dbReference type="Pfam" id="PF08030">
    <property type="entry name" value="NAD_binding_6"/>
    <property type="match status" value="1"/>
</dbReference>
<dbReference type="Proteomes" id="UP000095751">
    <property type="component" value="Unassembled WGS sequence"/>
</dbReference>
<dbReference type="Gene3D" id="3.40.50.80">
    <property type="entry name" value="Nucleotide-binding domain of ferredoxin-NADP reductase (FNR) module"/>
    <property type="match status" value="1"/>
</dbReference>
<dbReference type="CDD" id="cd06186">
    <property type="entry name" value="NOX_Duox_like_FAD_NADP"/>
    <property type="match status" value="1"/>
</dbReference>
<name>A0A1E7EM55_9STRA</name>
<dbReference type="InterPro" id="IPR039261">
    <property type="entry name" value="FNR_nucleotide-bd"/>
</dbReference>
<evidence type="ECO:0000256" key="6">
    <source>
        <dbReference type="SAM" id="MobiDB-lite"/>
    </source>
</evidence>
<dbReference type="GO" id="GO:0016491">
    <property type="term" value="F:oxidoreductase activity"/>
    <property type="evidence" value="ECO:0007669"/>
    <property type="project" value="UniProtKB-KW"/>
</dbReference>
<protein>
    <recommendedName>
        <fullName evidence="12">FAD-binding FR-type domain-containing protein</fullName>
    </recommendedName>
</protein>
<organism evidence="10 11">
    <name type="scientific">Fragilariopsis cylindrus CCMP1102</name>
    <dbReference type="NCBI Taxonomy" id="635003"/>
    <lineage>
        <taxon>Eukaryota</taxon>
        <taxon>Sar</taxon>
        <taxon>Stramenopiles</taxon>
        <taxon>Ochrophyta</taxon>
        <taxon>Bacillariophyta</taxon>
        <taxon>Bacillariophyceae</taxon>
        <taxon>Bacillariophycidae</taxon>
        <taxon>Bacillariales</taxon>
        <taxon>Bacillariaceae</taxon>
        <taxon>Fragilariopsis</taxon>
    </lineage>
</organism>
<feature type="domain" description="Ferric reductase NAD binding" evidence="9">
    <location>
        <begin position="357"/>
        <end position="420"/>
    </location>
</feature>
<evidence type="ECO:0000256" key="5">
    <source>
        <dbReference type="ARBA" id="ARBA00023136"/>
    </source>
</evidence>
<sequence>MEYKCMKVAQIVMGIYILIMTFTSLPGCNPFWGKPTRTIVNPYFPESNELGLVEWPYTSRIYGSATQLYFGRPIVATTIIEMILLGISRFSAFYSYPAIVLVFWTKLRGLHSIIDKTPLSVLTISDTHKLHAYCGWVMFFDALLHTTAHLIRWGLQGNLYLLATKESRTGITGLIGIITILIVVLPMTVFKKYMKFEIRKYTHYLFWLLALVLSLHVPIQAFPNGGFCGFVFPILMLSYAIDAMYVKFLMSERITTPSYKVLKAGVELSMPVSERFQKSLKSGGYGYVMLPWISKHQWHAYSLYENPLDPSIRHMFLAKAGDWTSEVHTRIEEVDATARPLWITGPFPSPYNNAYNYDSMILVAAGIGITPALSCIESYKESRRVNLIWTVRDPAMLVFFLENAKLDERGLNFIFYTGKEDLPETIENFNVTAHLKIIHKRPDLSVLIPKIIAHFERRGANTVSFNKNTVHSKDKNSPILEDVEFGSGLSSDLEQDISQEPVLPTSTIAALEENAKKIKTSGKRHSVWTTNSQQEEWDADNEPPQPIETSAQFVKTGVSDKKLEHWGLMYCGSRNPLLTALIKESKALNIPLHEEAFDW</sequence>
<keyword evidence="2 7" id="KW-0812">Transmembrane</keyword>
<feature type="domain" description="Ferric oxidoreductase" evidence="8">
    <location>
        <begin position="105"/>
        <end position="213"/>
    </location>
</feature>
<keyword evidence="3 7" id="KW-1133">Transmembrane helix</keyword>
<evidence type="ECO:0000256" key="1">
    <source>
        <dbReference type="ARBA" id="ARBA00004141"/>
    </source>
</evidence>
<gene>
    <name evidence="10" type="ORF">FRACYDRAFT_252645</name>
</gene>